<keyword evidence="1" id="KW-0732">Signal</keyword>
<accession>A0A238ZYG3</accession>
<evidence type="ECO:0000313" key="2">
    <source>
        <dbReference type="EMBL" id="SNR87693.1"/>
    </source>
</evidence>
<reference evidence="3" key="1">
    <citation type="submission" date="2017-06" db="EMBL/GenBank/DDBJ databases">
        <authorList>
            <person name="Varghese N."/>
            <person name="Submissions S."/>
        </authorList>
    </citation>
    <scope>NUCLEOTIDE SEQUENCE [LARGE SCALE GENOMIC DNA]</scope>
    <source>
        <strain evidence="3">DSM 28041</strain>
    </source>
</reference>
<dbReference type="Proteomes" id="UP000198310">
    <property type="component" value="Unassembled WGS sequence"/>
</dbReference>
<sequence>MKFTPFNLTKAMLLRPFAYSALLSLLALAACKDDDIPAPGLPEATQTGQNTGGAKVDGTVWLPIQQFLLAGKPLEARYAKSSTGNELNLYFGRFPIEQDDPFNETSINLHVPDIRTAGTVLFNQPADPRLTTSNPAYATFTYGKPSPDQVLITGPTATGKLVVTRLDTIARVVAGTYEFRAQALSGTGSVNVTEGRFDLKY</sequence>
<feature type="chain" id="PRO_5013371492" evidence="1">
    <location>
        <begin position="30"/>
        <end position="201"/>
    </location>
</feature>
<dbReference type="RefSeq" id="WP_089333713.1">
    <property type="nucleotide sequence ID" value="NZ_FZNS01000010.1"/>
</dbReference>
<protein>
    <submittedName>
        <fullName evidence="2">Uncharacterized protein</fullName>
    </submittedName>
</protein>
<organism evidence="2 3">
    <name type="scientific">Hymenobacter mucosus</name>
    <dbReference type="NCBI Taxonomy" id="1411120"/>
    <lineage>
        <taxon>Bacteria</taxon>
        <taxon>Pseudomonadati</taxon>
        <taxon>Bacteroidota</taxon>
        <taxon>Cytophagia</taxon>
        <taxon>Cytophagales</taxon>
        <taxon>Hymenobacteraceae</taxon>
        <taxon>Hymenobacter</taxon>
    </lineage>
</organism>
<evidence type="ECO:0000313" key="3">
    <source>
        <dbReference type="Proteomes" id="UP000198310"/>
    </source>
</evidence>
<evidence type="ECO:0000256" key="1">
    <source>
        <dbReference type="SAM" id="SignalP"/>
    </source>
</evidence>
<dbReference type="EMBL" id="FZNS01000010">
    <property type="protein sequence ID" value="SNR87693.1"/>
    <property type="molecule type" value="Genomic_DNA"/>
</dbReference>
<gene>
    <name evidence="2" type="ORF">SAMN06269173_11034</name>
</gene>
<name>A0A238ZYG3_9BACT</name>
<feature type="signal peptide" evidence="1">
    <location>
        <begin position="1"/>
        <end position="29"/>
    </location>
</feature>
<proteinExistence type="predicted"/>
<dbReference type="AlphaFoldDB" id="A0A238ZYG3"/>
<dbReference type="PROSITE" id="PS51257">
    <property type="entry name" value="PROKAR_LIPOPROTEIN"/>
    <property type="match status" value="1"/>
</dbReference>
<keyword evidence="3" id="KW-1185">Reference proteome</keyword>